<dbReference type="AlphaFoldDB" id="A0A840MMA1"/>
<dbReference type="InterPro" id="IPR004852">
    <property type="entry name" value="Di-haem_cyt_c_peroxidsae"/>
</dbReference>
<feature type="binding site" description="covalent" evidence="8">
    <location>
        <position position="224"/>
    </location>
    <ligand>
        <name>heme c</name>
        <dbReference type="ChEBI" id="CHEBI:61717"/>
        <label>2</label>
    </ligand>
</feature>
<dbReference type="GO" id="GO:0042597">
    <property type="term" value="C:periplasmic space"/>
    <property type="evidence" value="ECO:0007669"/>
    <property type="project" value="UniProtKB-SubCell"/>
</dbReference>
<dbReference type="EMBL" id="JACHHY010000010">
    <property type="protein sequence ID" value="MBB5018605.1"/>
    <property type="molecule type" value="Genomic_DNA"/>
</dbReference>
<dbReference type="Proteomes" id="UP000575898">
    <property type="component" value="Unassembled WGS sequence"/>
</dbReference>
<feature type="binding site" description="axial binding residue" evidence="9">
    <location>
        <position position="71"/>
    </location>
    <ligand>
        <name>heme c</name>
        <dbReference type="ChEBI" id="CHEBI:61717"/>
        <label>1</label>
    </ligand>
    <ligandPart>
        <name>Fe</name>
        <dbReference type="ChEBI" id="CHEBI:18248"/>
    </ligandPart>
</feature>
<evidence type="ECO:0000256" key="1">
    <source>
        <dbReference type="ARBA" id="ARBA00004418"/>
    </source>
</evidence>
<dbReference type="GO" id="GO:0020037">
    <property type="term" value="F:heme binding"/>
    <property type="evidence" value="ECO:0007669"/>
    <property type="project" value="InterPro"/>
</dbReference>
<dbReference type="Pfam" id="PF03150">
    <property type="entry name" value="CCP_MauG"/>
    <property type="match status" value="1"/>
</dbReference>
<gene>
    <name evidence="11" type="ORF">HNQ59_001896</name>
</gene>
<dbReference type="GO" id="GO:0009055">
    <property type="term" value="F:electron transfer activity"/>
    <property type="evidence" value="ECO:0007669"/>
    <property type="project" value="InterPro"/>
</dbReference>
<keyword evidence="4" id="KW-0732">Signal</keyword>
<dbReference type="InterPro" id="IPR051395">
    <property type="entry name" value="Cytochrome_c_Peroxidase/MauG"/>
</dbReference>
<evidence type="ECO:0000259" key="10">
    <source>
        <dbReference type="PROSITE" id="PS51007"/>
    </source>
</evidence>
<evidence type="ECO:0000256" key="9">
    <source>
        <dbReference type="PIRSR" id="PIRSR000294-2"/>
    </source>
</evidence>
<dbReference type="GO" id="GO:0046872">
    <property type="term" value="F:metal ion binding"/>
    <property type="evidence" value="ECO:0007669"/>
    <property type="project" value="UniProtKB-KW"/>
</dbReference>
<dbReference type="PIRSF" id="PIRSF000294">
    <property type="entry name" value="Cytochrome-c_peroxidase"/>
    <property type="match status" value="1"/>
</dbReference>
<feature type="binding site" description="covalent" evidence="8">
    <location>
        <position position="221"/>
    </location>
    <ligand>
        <name>heme c</name>
        <dbReference type="ChEBI" id="CHEBI:61717"/>
        <label>2</label>
    </ligand>
</feature>
<dbReference type="Gene3D" id="1.10.760.10">
    <property type="entry name" value="Cytochrome c-like domain"/>
    <property type="match status" value="2"/>
</dbReference>
<dbReference type="InterPro" id="IPR023929">
    <property type="entry name" value="MbnH-like"/>
</dbReference>
<feature type="binding site" description="axial binding residue" evidence="9">
    <location>
        <position position="225"/>
    </location>
    <ligand>
        <name>heme c</name>
        <dbReference type="ChEBI" id="CHEBI:61717"/>
        <label>2</label>
    </ligand>
    <ligandPart>
        <name>Fe</name>
        <dbReference type="ChEBI" id="CHEBI:18248"/>
    </ligandPart>
</feature>
<comment type="cofactor">
    <cofactor evidence="8">
        <name>heme</name>
        <dbReference type="ChEBI" id="CHEBI:30413"/>
    </cofactor>
    <text evidence="8">Binds 2 heme groups.</text>
</comment>
<keyword evidence="5" id="KW-0574">Periplasm</keyword>
<comment type="PTM">
    <text evidence="8">Binds 2 heme groups per subunit.</text>
</comment>
<keyword evidence="7 9" id="KW-0408">Iron</keyword>
<evidence type="ECO:0000256" key="3">
    <source>
        <dbReference type="ARBA" id="ARBA00022723"/>
    </source>
</evidence>
<dbReference type="Pfam" id="PF00034">
    <property type="entry name" value="Cytochrom_C"/>
    <property type="match status" value="1"/>
</dbReference>
<evidence type="ECO:0000256" key="5">
    <source>
        <dbReference type="ARBA" id="ARBA00022764"/>
    </source>
</evidence>
<feature type="binding site" description="covalent" evidence="8">
    <location>
        <position position="70"/>
    </location>
    <ligand>
        <name>heme c</name>
        <dbReference type="ChEBI" id="CHEBI:61717"/>
        <label>1</label>
    </ligand>
</feature>
<organism evidence="11 12">
    <name type="scientific">Chitinivorax tropicus</name>
    <dbReference type="NCBI Taxonomy" id="714531"/>
    <lineage>
        <taxon>Bacteria</taxon>
        <taxon>Pseudomonadati</taxon>
        <taxon>Pseudomonadota</taxon>
        <taxon>Betaproteobacteria</taxon>
        <taxon>Chitinivorax</taxon>
    </lineage>
</organism>
<dbReference type="InterPro" id="IPR026259">
    <property type="entry name" value="MauG/Cytc_peroxidase"/>
</dbReference>
<keyword evidence="6 11" id="KW-0560">Oxidoreductase</keyword>
<feature type="binding site" description="covalent" evidence="8">
    <location>
        <position position="67"/>
    </location>
    <ligand>
        <name>heme c</name>
        <dbReference type="ChEBI" id="CHEBI:61717"/>
        <label>1</label>
    </ligand>
</feature>
<dbReference type="PANTHER" id="PTHR30600:SF14">
    <property type="entry name" value="CYTOCHROME C PEROXIDASE"/>
    <property type="match status" value="1"/>
</dbReference>
<evidence type="ECO:0000256" key="6">
    <source>
        <dbReference type="ARBA" id="ARBA00023002"/>
    </source>
</evidence>
<dbReference type="PROSITE" id="PS51007">
    <property type="entry name" value="CYTC"/>
    <property type="match status" value="2"/>
</dbReference>
<keyword evidence="11" id="KW-0575">Peroxidase</keyword>
<dbReference type="EC" id="1.11.1.5" evidence="11"/>
<comment type="subcellular location">
    <subcellularLocation>
        <location evidence="1">Periplasm</location>
    </subcellularLocation>
</comment>
<keyword evidence="3 9" id="KW-0479">Metal-binding</keyword>
<dbReference type="GO" id="GO:0004130">
    <property type="term" value="F:cytochrome-c peroxidase activity"/>
    <property type="evidence" value="ECO:0007669"/>
    <property type="project" value="UniProtKB-EC"/>
</dbReference>
<name>A0A840MMA1_9PROT</name>
<keyword evidence="12" id="KW-1185">Reference proteome</keyword>
<dbReference type="InterPro" id="IPR009056">
    <property type="entry name" value="Cyt_c-like_dom"/>
</dbReference>
<dbReference type="SUPFAM" id="SSF46626">
    <property type="entry name" value="Cytochrome c"/>
    <property type="match status" value="2"/>
</dbReference>
<feature type="domain" description="Cytochrome c" evidence="10">
    <location>
        <begin position="205"/>
        <end position="353"/>
    </location>
</feature>
<reference evidence="11 12" key="1">
    <citation type="submission" date="2020-08" db="EMBL/GenBank/DDBJ databases">
        <title>Genomic Encyclopedia of Type Strains, Phase IV (KMG-IV): sequencing the most valuable type-strain genomes for metagenomic binning, comparative biology and taxonomic classification.</title>
        <authorList>
            <person name="Goeker M."/>
        </authorList>
    </citation>
    <scope>NUCLEOTIDE SEQUENCE [LARGE SCALE GENOMIC DNA]</scope>
    <source>
        <strain evidence="11 12">DSM 27165</strain>
    </source>
</reference>
<accession>A0A840MMA1</accession>
<feature type="domain" description="Cytochrome c" evidence="10">
    <location>
        <begin position="45"/>
        <end position="181"/>
    </location>
</feature>
<evidence type="ECO:0000256" key="2">
    <source>
        <dbReference type="ARBA" id="ARBA00022617"/>
    </source>
</evidence>
<evidence type="ECO:0000256" key="4">
    <source>
        <dbReference type="ARBA" id="ARBA00022729"/>
    </source>
</evidence>
<dbReference type="NCBIfam" id="TIGR04039">
    <property type="entry name" value="MXAN_0977_Heme2"/>
    <property type="match status" value="1"/>
</dbReference>
<evidence type="ECO:0000313" key="11">
    <source>
        <dbReference type="EMBL" id="MBB5018605.1"/>
    </source>
</evidence>
<dbReference type="InterPro" id="IPR036909">
    <property type="entry name" value="Cyt_c-like_dom_sf"/>
</dbReference>
<evidence type="ECO:0000256" key="7">
    <source>
        <dbReference type="ARBA" id="ARBA00023004"/>
    </source>
</evidence>
<sequence length="378" mass="41695">MKRWPVVIMGLGMALAAVAGTRYDWPIPAWAPTPLVPKDNPMTPAKVALGRALFYDKRLSANQTQACAGCHLPDKSFSDGLSLAKGSTGELGKRNAMALVNVAYLPTLTWANPNITSLEQQILNPLFGEHPIEMGMAGKEQLLFERLRADPDYPRLFKQAFPAQKGEISLKTLTRAIASFERSLLSFDSPYDRYRYGGQRDAISPSAKRGEQLFFGERLECYHCHGGINFTDNQIHRMQPLGERGFHNTGLYNEDGQGAYPPGASGLREFTQKAADEGKFRTPGLRNIALTAPYMHDGSLPTLQAVVRLHYAQKGRAGQSGAGPNPLRSQFIQGFQITDEEVADLVAFLESLTDQRFIDQSVATQAVESSKRKEHAAR</sequence>
<proteinExistence type="predicted"/>
<comment type="caution">
    <text evidence="11">The sequence shown here is derived from an EMBL/GenBank/DDBJ whole genome shotgun (WGS) entry which is preliminary data.</text>
</comment>
<dbReference type="PANTHER" id="PTHR30600">
    <property type="entry name" value="CYTOCHROME C PEROXIDASE-RELATED"/>
    <property type="match status" value="1"/>
</dbReference>
<evidence type="ECO:0000313" key="12">
    <source>
        <dbReference type="Proteomes" id="UP000575898"/>
    </source>
</evidence>
<evidence type="ECO:0000256" key="8">
    <source>
        <dbReference type="PIRSR" id="PIRSR000294-1"/>
    </source>
</evidence>
<protein>
    <submittedName>
        <fullName evidence="11">Cytochrome c peroxidase</fullName>
        <ecNumber evidence="11">1.11.1.5</ecNumber>
    </submittedName>
</protein>
<dbReference type="RefSeq" id="WP_184038140.1">
    <property type="nucleotide sequence ID" value="NZ_JACHHY010000010.1"/>
</dbReference>
<keyword evidence="2 8" id="KW-0349">Heme</keyword>